<dbReference type="InterPro" id="IPR011453">
    <property type="entry name" value="DUF1559"/>
</dbReference>
<sequence>MSRKNGFTGAHRAFTLIELLVVIAIIAILAAILFPVFAQAREKARQTSCLSNMKQAALGVKMYNADYDEYFVPSYNINYPGHTGANSWYTWRALVQPYVKNRQMFVCPSLQPLANTGFGIPDNGVNDTRSNYTASFFGGFTSFEGGGPRDPGIRHEAMNDRPASVIMLMESRNGAAAFHHEVMCGGAGEVDPGRPHQSRANWAFMDGHAKNLKWRQTLGRIGEPEDAWLWYPLSWGLHIPERNQAGLDRERQRILDCITAKDL</sequence>
<keyword evidence="1" id="KW-0472">Membrane</keyword>
<accession>A0A6J4JGP7</accession>
<dbReference type="NCBIfam" id="TIGR02532">
    <property type="entry name" value="IV_pilin_GFxxxE"/>
    <property type="match status" value="1"/>
</dbReference>
<evidence type="ECO:0000256" key="1">
    <source>
        <dbReference type="SAM" id="Phobius"/>
    </source>
</evidence>
<dbReference type="InterPro" id="IPR045584">
    <property type="entry name" value="Pilin-like"/>
</dbReference>
<dbReference type="InterPro" id="IPR012902">
    <property type="entry name" value="N_methyl_site"/>
</dbReference>
<reference evidence="3" key="1">
    <citation type="submission" date="2020-02" db="EMBL/GenBank/DDBJ databases">
        <authorList>
            <person name="Meier V. D."/>
        </authorList>
    </citation>
    <scope>NUCLEOTIDE SEQUENCE</scope>
    <source>
        <strain evidence="3">AVDCRST_MAG63</strain>
    </source>
</reference>
<dbReference type="SUPFAM" id="SSF54523">
    <property type="entry name" value="Pili subunits"/>
    <property type="match status" value="1"/>
</dbReference>
<feature type="domain" description="DUF1559" evidence="2">
    <location>
        <begin position="39"/>
        <end position="104"/>
    </location>
</feature>
<dbReference type="PANTHER" id="PTHR30093">
    <property type="entry name" value="GENERAL SECRETION PATHWAY PROTEIN G"/>
    <property type="match status" value="1"/>
</dbReference>
<dbReference type="AlphaFoldDB" id="A0A6J4JGP7"/>
<evidence type="ECO:0000313" key="3">
    <source>
        <dbReference type="EMBL" id="CAA9276735.1"/>
    </source>
</evidence>
<dbReference type="EMBL" id="CADCTO010000432">
    <property type="protein sequence ID" value="CAA9276735.1"/>
    <property type="molecule type" value="Genomic_DNA"/>
</dbReference>
<gene>
    <name evidence="3" type="ORF">AVDCRST_MAG63-3340</name>
</gene>
<dbReference type="Pfam" id="PF07596">
    <property type="entry name" value="SBP_bac_10"/>
    <property type="match status" value="1"/>
</dbReference>
<proteinExistence type="predicted"/>
<keyword evidence="1" id="KW-1133">Transmembrane helix</keyword>
<name>A0A6J4JGP7_9BACT</name>
<organism evidence="3">
    <name type="scientific">uncultured Armatimonadetes bacterium</name>
    <dbReference type="NCBI Taxonomy" id="157466"/>
    <lineage>
        <taxon>Bacteria</taxon>
        <taxon>Bacillati</taxon>
        <taxon>Armatimonadota</taxon>
        <taxon>environmental samples</taxon>
    </lineage>
</organism>
<keyword evidence="1" id="KW-0812">Transmembrane</keyword>
<protein>
    <recommendedName>
        <fullName evidence="2">DUF1559 domain-containing protein</fullName>
    </recommendedName>
</protein>
<feature type="transmembrane region" description="Helical" evidence="1">
    <location>
        <begin position="12"/>
        <end position="38"/>
    </location>
</feature>
<dbReference type="Gene3D" id="3.30.700.10">
    <property type="entry name" value="Glycoprotein, Type 4 Pilin"/>
    <property type="match status" value="1"/>
</dbReference>
<dbReference type="Pfam" id="PF07963">
    <property type="entry name" value="N_methyl"/>
    <property type="match status" value="1"/>
</dbReference>
<evidence type="ECO:0000259" key="2">
    <source>
        <dbReference type="Pfam" id="PF07596"/>
    </source>
</evidence>